<reference evidence="2" key="1">
    <citation type="submission" date="2021-02" db="EMBL/GenBank/DDBJ databases">
        <title>Genome sequence Cadophora malorum strain M34.</title>
        <authorList>
            <person name="Stefanovic E."/>
            <person name="Vu D."/>
            <person name="Scully C."/>
            <person name="Dijksterhuis J."/>
            <person name="Roader J."/>
            <person name="Houbraken J."/>
        </authorList>
    </citation>
    <scope>NUCLEOTIDE SEQUENCE</scope>
    <source>
        <strain evidence="2">M34</strain>
    </source>
</reference>
<feature type="region of interest" description="Disordered" evidence="1">
    <location>
        <begin position="23"/>
        <end position="91"/>
    </location>
</feature>
<organism evidence="2 3">
    <name type="scientific">Cadophora malorum</name>
    <dbReference type="NCBI Taxonomy" id="108018"/>
    <lineage>
        <taxon>Eukaryota</taxon>
        <taxon>Fungi</taxon>
        <taxon>Dikarya</taxon>
        <taxon>Ascomycota</taxon>
        <taxon>Pezizomycotina</taxon>
        <taxon>Leotiomycetes</taxon>
        <taxon>Helotiales</taxon>
        <taxon>Ploettnerulaceae</taxon>
        <taxon>Cadophora</taxon>
    </lineage>
</organism>
<protein>
    <submittedName>
        <fullName evidence="2">Uncharacterized protein</fullName>
    </submittedName>
</protein>
<evidence type="ECO:0000313" key="2">
    <source>
        <dbReference type="EMBL" id="KAG4421191.1"/>
    </source>
</evidence>
<sequence>MSGSRKGNLGKVNDVRTSVSKALHSFNIPPAASFKDNRTSNSSIQDKNSSSSSNIQDPKSSITPGADTKSSSQPTNFKDNATSVKKDDAPK</sequence>
<comment type="caution">
    <text evidence="2">The sequence shown here is derived from an EMBL/GenBank/DDBJ whole genome shotgun (WGS) entry which is preliminary data.</text>
</comment>
<name>A0A8H7TLP0_9HELO</name>
<accession>A0A8H7TLP0</accession>
<dbReference type="Proteomes" id="UP000664132">
    <property type="component" value="Unassembled WGS sequence"/>
</dbReference>
<gene>
    <name evidence="2" type="ORF">IFR04_005711</name>
</gene>
<keyword evidence="3" id="KW-1185">Reference proteome</keyword>
<dbReference type="EMBL" id="JAFJYH010000070">
    <property type="protein sequence ID" value="KAG4421191.1"/>
    <property type="molecule type" value="Genomic_DNA"/>
</dbReference>
<feature type="compositionally biased region" description="Low complexity" evidence="1">
    <location>
        <begin position="40"/>
        <end position="62"/>
    </location>
</feature>
<proteinExistence type="predicted"/>
<feature type="compositionally biased region" description="Polar residues" evidence="1">
    <location>
        <begin position="68"/>
        <end position="83"/>
    </location>
</feature>
<dbReference type="AlphaFoldDB" id="A0A8H7TLP0"/>
<evidence type="ECO:0000313" key="3">
    <source>
        <dbReference type="Proteomes" id="UP000664132"/>
    </source>
</evidence>
<evidence type="ECO:0000256" key="1">
    <source>
        <dbReference type="SAM" id="MobiDB-lite"/>
    </source>
</evidence>